<evidence type="ECO:0000313" key="8">
    <source>
        <dbReference type="EMBL" id="PLB44221.1"/>
    </source>
</evidence>
<dbReference type="RefSeq" id="XP_024699523.1">
    <property type="nucleotide sequence ID" value="XM_024844804.1"/>
</dbReference>
<comment type="similarity">
    <text evidence="2">Belongs to the major facilitator superfamily.</text>
</comment>
<dbReference type="InterPro" id="IPR011701">
    <property type="entry name" value="MFS"/>
</dbReference>
<dbReference type="InterPro" id="IPR036259">
    <property type="entry name" value="MFS_trans_sf"/>
</dbReference>
<name>A0A2I2FUE1_9EURO</name>
<accession>A0A2I2FUE1</accession>
<evidence type="ECO:0000256" key="7">
    <source>
        <dbReference type="SAM" id="Phobius"/>
    </source>
</evidence>
<feature type="transmembrane region" description="Helical" evidence="7">
    <location>
        <begin position="94"/>
        <end position="114"/>
    </location>
</feature>
<evidence type="ECO:0000256" key="3">
    <source>
        <dbReference type="ARBA" id="ARBA00022448"/>
    </source>
</evidence>
<feature type="transmembrane region" description="Helical" evidence="7">
    <location>
        <begin position="184"/>
        <end position="202"/>
    </location>
</feature>
<reference evidence="8 9" key="1">
    <citation type="submission" date="2016-12" db="EMBL/GenBank/DDBJ databases">
        <title>The genomes of Aspergillus section Nigri reveals drivers in fungal speciation.</title>
        <authorList>
            <consortium name="DOE Joint Genome Institute"/>
            <person name="Vesth T.C."/>
            <person name="Nybo J."/>
            <person name="Theobald S."/>
            <person name="Brandl J."/>
            <person name="Frisvad J.C."/>
            <person name="Nielsen K.F."/>
            <person name="Lyhne E.K."/>
            <person name="Kogle M.E."/>
            <person name="Kuo A."/>
            <person name="Riley R."/>
            <person name="Clum A."/>
            <person name="Nolan M."/>
            <person name="Lipzen A."/>
            <person name="Salamov A."/>
            <person name="Henrissat B."/>
            <person name="Wiebenga A."/>
            <person name="De Vries R.P."/>
            <person name="Grigoriev I.V."/>
            <person name="Mortensen U.H."/>
            <person name="Andersen M.R."/>
            <person name="Baker S.E."/>
        </authorList>
    </citation>
    <scope>NUCLEOTIDE SEQUENCE [LARGE SCALE GENOMIC DNA]</scope>
    <source>
        <strain evidence="8 9">IBT 23096</strain>
    </source>
</reference>
<evidence type="ECO:0000256" key="5">
    <source>
        <dbReference type="ARBA" id="ARBA00022989"/>
    </source>
</evidence>
<feature type="transmembrane region" description="Helical" evidence="7">
    <location>
        <begin position="268"/>
        <end position="289"/>
    </location>
</feature>
<evidence type="ECO:0000256" key="4">
    <source>
        <dbReference type="ARBA" id="ARBA00022692"/>
    </source>
</evidence>
<feature type="transmembrane region" description="Helical" evidence="7">
    <location>
        <begin position="126"/>
        <end position="143"/>
    </location>
</feature>
<comment type="caution">
    <text evidence="8">The sequence shown here is derived from an EMBL/GenBank/DDBJ whole genome shotgun (WGS) entry which is preliminary data.</text>
</comment>
<dbReference type="AlphaFoldDB" id="A0A2I2FUE1"/>
<dbReference type="PANTHER" id="PTHR23501:SF3">
    <property type="entry name" value="MAJOR FACILITATOR SUPERFAMILY (MFS) PROFILE DOMAIN-CONTAINING PROTEIN"/>
    <property type="match status" value="1"/>
</dbReference>
<gene>
    <name evidence="8" type="ORF">P170DRAFT_367339</name>
</gene>
<feature type="transmembrane region" description="Helical" evidence="7">
    <location>
        <begin position="541"/>
        <end position="560"/>
    </location>
</feature>
<evidence type="ECO:0000313" key="9">
    <source>
        <dbReference type="Proteomes" id="UP000234275"/>
    </source>
</evidence>
<dbReference type="PANTHER" id="PTHR23501">
    <property type="entry name" value="MAJOR FACILITATOR SUPERFAMILY"/>
    <property type="match status" value="1"/>
</dbReference>
<comment type="subcellular location">
    <subcellularLocation>
        <location evidence="1">Membrane</location>
        <topology evidence="1">Multi-pass membrane protein</topology>
    </subcellularLocation>
</comment>
<evidence type="ECO:0000256" key="1">
    <source>
        <dbReference type="ARBA" id="ARBA00004141"/>
    </source>
</evidence>
<keyword evidence="5 7" id="KW-1133">Transmembrane helix</keyword>
<dbReference type="SUPFAM" id="SSF103473">
    <property type="entry name" value="MFS general substrate transporter"/>
    <property type="match status" value="2"/>
</dbReference>
<dbReference type="Pfam" id="PF07690">
    <property type="entry name" value="MFS_1"/>
    <property type="match status" value="1"/>
</dbReference>
<dbReference type="EMBL" id="MSFO01000009">
    <property type="protein sequence ID" value="PLB44221.1"/>
    <property type="molecule type" value="Genomic_DNA"/>
</dbReference>
<keyword evidence="9" id="KW-1185">Reference proteome</keyword>
<dbReference type="VEuPathDB" id="FungiDB:P170DRAFT_367339"/>
<keyword evidence="4 7" id="KW-0812">Transmembrane</keyword>
<keyword evidence="3" id="KW-0813">Transport</keyword>
<dbReference type="Proteomes" id="UP000234275">
    <property type="component" value="Unassembled WGS sequence"/>
</dbReference>
<feature type="transmembrane region" description="Helical" evidence="7">
    <location>
        <begin position="295"/>
        <end position="317"/>
    </location>
</feature>
<organism evidence="8 9">
    <name type="scientific">Aspergillus steynii IBT 23096</name>
    <dbReference type="NCBI Taxonomy" id="1392250"/>
    <lineage>
        <taxon>Eukaryota</taxon>
        <taxon>Fungi</taxon>
        <taxon>Dikarya</taxon>
        <taxon>Ascomycota</taxon>
        <taxon>Pezizomycotina</taxon>
        <taxon>Eurotiomycetes</taxon>
        <taxon>Eurotiomycetidae</taxon>
        <taxon>Eurotiales</taxon>
        <taxon>Aspergillaceae</taxon>
        <taxon>Aspergillus</taxon>
        <taxon>Aspergillus subgen. Circumdati</taxon>
    </lineage>
</organism>
<sequence length="576" mass="63272">MNAKENPQPRALATTISSSDVLGLNSDSKPENPVLGGHTDAGVRGIEAAVTVWTKTHMVIAYIIIWFVYFVMTLQEVIIRALNPYVTSAFRLHSLTAATVIMSNIIAGVSKIPLAKVLDTWGRPQGLTAAVFVWVMGFIMMALCNNVQTYAAAQVFYNVGFQAVSFCLTVFVSDTSSLKNRGLMLAYSSSSYIITSWVGGPISQSVLNGPGWRWGFGIFCIAIPAIVAPLCVLFFWNHHKARKAGLLPPSGGPLTLQRIRQYCFDVDLLGIILLAGGMALFLLPFSLYSYQGDQWRSPMVICMIIFGGLLILAFVLWEKFLAPKSFIPYNLLMDRTVLFGGLMILFNTFNMAIWGSYFSSMLQVVWDLNVTEASYVGAIYAVGSGIWTLAVGFLIRWTYRFKWLAVYFASPLMILGVGLMIHFRRPDADIGYICMTQIFNAFAGGTIVICGEIAMMAPSDHEHLAVILALCNLFSTTGTAIGSTVSAAIWTGTFSVALAKYLPSDVQVAKVYSDLTVQLSYPRGSEARDGISQAYGESQRYMLITSVCMAAVSWGCAWMWRDLRLKDSNQVGGRVI</sequence>
<feature type="transmembrane region" description="Helical" evidence="7">
    <location>
        <begin position="466"/>
        <end position="490"/>
    </location>
</feature>
<dbReference type="OrthoDB" id="4078873at2759"/>
<evidence type="ECO:0000256" key="2">
    <source>
        <dbReference type="ARBA" id="ARBA00008335"/>
    </source>
</evidence>
<feature type="transmembrane region" description="Helical" evidence="7">
    <location>
        <begin position="337"/>
        <end position="357"/>
    </location>
</feature>
<feature type="transmembrane region" description="Helical" evidence="7">
    <location>
        <begin position="214"/>
        <end position="236"/>
    </location>
</feature>
<evidence type="ECO:0000256" key="6">
    <source>
        <dbReference type="ARBA" id="ARBA00023136"/>
    </source>
</evidence>
<feature type="transmembrane region" description="Helical" evidence="7">
    <location>
        <begin position="59"/>
        <end position="82"/>
    </location>
</feature>
<dbReference type="FunFam" id="1.20.1250.20:FF:000284">
    <property type="entry name" value="Siderophore iron transporter mirB"/>
    <property type="match status" value="1"/>
</dbReference>
<keyword evidence="6 7" id="KW-0472">Membrane</keyword>
<dbReference type="GeneID" id="36552504"/>
<feature type="transmembrane region" description="Helical" evidence="7">
    <location>
        <begin position="155"/>
        <end position="172"/>
    </location>
</feature>
<protein>
    <submittedName>
        <fullName evidence="8">MFS general substrate transporter</fullName>
    </submittedName>
</protein>
<dbReference type="GO" id="GO:0022857">
    <property type="term" value="F:transmembrane transporter activity"/>
    <property type="evidence" value="ECO:0007669"/>
    <property type="project" value="InterPro"/>
</dbReference>
<dbReference type="GO" id="GO:0005886">
    <property type="term" value="C:plasma membrane"/>
    <property type="evidence" value="ECO:0007669"/>
    <property type="project" value="TreeGrafter"/>
</dbReference>
<feature type="transmembrane region" description="Helical" evidence="7">
    <location>
        <begin position="377"/>
        <end position="397"/>
    </location>
</feature>
<feature type="transmembrane region" description="Helical" evidence="7">
    <location>
        <begin position="430"/>
        <end position="454"/>
    </location>
</feature>
<dbReference type="Gene3D" id="1.20.1250.20">
    <property type="entry name" value="MFS general substrate transporter like domains"/>
    <property type="match status" value="2"/>
</dbReference>
<dbReference type="STRING" id="1392250.A0A2I2FUE1"/>
<feature type="transmembrane region" description="Helical" evidence="7">
    <location>
        <begin position="404"/>
        <end position="424"/>
    </location>
</feature>
<proteinExistence type="inferred from homology"/>